<keyword evidence="2" id="KW-1185">Reference proteome</keyword>
<dbReference type="KEGG" id="smam:Mal15_21870"/>
<evidence type="ECO:0000313" key="1">
    <source>
        <dbReference type="EMBL" id="QEF98139.1"/>
    </source>
</evidence>
<sequence>MKTASQLSFDDLRGFVAYVHRLTFLEIDDDGAVIGWNADKSLETCDYASHIVAAFETLGMVPGDSVELNADDCGEGGE</sequence>
<dbReference type="Proteomes" id="UP000321353">
    <property type="component" value="Chromosome"/>
</dbReference>
<proteinExistence type="predicted"/>
<evidence type="ECO:0000313" key="2">
    <source>
        <dbReference type="Proteomes" id="UP000321353"/>
    </source>
</evidence>
<accession>A0A5B9MCA5</accession>
<protein>
    <submittedName>
        <fullName evidence="1">Uncharacterized protein</fullName>
    </submittedName>
</protein>
<dbReference type="RefSeq" id="WP_147867702.1">
    <property type="nucleotide sequence ID" value="NZ_CP036264.1"/>
</dbReference>
<dbReference type="AlphaFoldDB" id="A0A5B9MCA5"/>
<organism evidence="1 2">
    <name type="scientific">Stieleria maiorica</name>
    <dbReference type="NCBI Taxonomy" id="2795974"/>
    <lineage>
        <taxon>Bacteria</taxon>
        <taxon>Pseudomonadati</taxon>
        <taxon>Planctomycetota</taxon>
        <taxon>Planctomycetia</taxon>
        <taxon>Pirellulales</taxon>
        <taxon>Pirellulaceae</taxon>
        <taxon>Stieleria</taxon>
    </lineage>
</organism>
<dbReference type="EMBL" id="CP036264">
    <property type="protein sequence ID" value="QEF98139.1"/>
    <property type="molecule type" value="Genomic_DNA"/>
</dbReference>
<gene>
    <name evidence="1" type="ORF">Mal15_21870</name>
</gene>
<reference evidence="1 2" key="1">
    <citation type="submission" date="2019-02" db="EMBL/GenBank/DDBJ databases">
        <title>Planctomycetal bacteria perform biofilm scaping via a novel small molecule.</title>
        <authorList>
            <person name="Jeske O."/>
            <person name="Boedeker C."/>
            <person name="Wiegand S."/>
            <person name="Breitling P."/>
            <person name="Kallscheuer N."/>
            <person name="Jogler M."/>
            <person name="Rohde M."/>
            <person name="Petersen J."/>
            <person name="Medema M.H."/>
            <person name="Surup F."/>
            <person name="Jogler C."/>
        </authorList>
    </citation>
    <scope>NUCLEOTIDE SEQUENCE [LARGE SCALE GENOMIC DNA]</scope>
    <source>
        <strain evidence="1 2">Mal15</strain>
    </source>
</reference>
<name>A0A5B9MCA5_9BACT</name>